<reference evidence="5 6" key="1">
    <citation type="submission" date="2018-08" db="EMBL/GenBank/DDBJ databases">
        <title>A genome reference for cultivated species of the human gut microbiota.</title>
        <authorList>
            <person name="Zou Y."/>
            <person name="Xue W."/>
            <person name="Luo G."/>
        </authorList>
    </citation>
    <scope>NUCLEOTIDE SEQUENCE [LARGE SCALE GENOMIC DNA]</scope>
    <source>
        <strain evidence="5 6">AF25-30LB</strain>
    </source>
</reference>
<dbReference type="SUPFAM" id="SSF52980">
    <property type="entry name" value="Restriction endonuclease-like"/>
    <property type="match status" value="1"/>
</dbReference>
<proteinExistence type="predicted"/>
<evidence type="ECO:0000313" key="3">
    <source>
        <dbReference type="EMBL" id="MCB7282944.1"/>
    </source>
</evidence>
<sequence>MEIQHSIEWFRKRLGNFTGSQIGLLMKKGRSDYFSDTAKTYIYQVASERDMNPEIINDDVEFEKYLHQVCVNTKAMQWGTDQEENARELYERLTGRHIVETGSCKHPAIEHFASSPDGYYYDEETGEKGCLEIKCPIQSTFMKYKSEIHNNASLLDVKFEYFYQCMAHMMCTGAQWTDFVIYNPFQSNPIHIVRILPDEAVFAEMEKRIRVADDIVKELIEAE</sequence>
<evidence type="ECO:0000313" key="2">
    <source>
        <dbReference type="EMBL" id="KAB3567442.1"/>
    </source>
</evidence>
<evidence type="ECO:0000313" key="4">
    <source>
        <dbReference type="EMBL" id="NMW34999.1"/>
    </source>
</evidence>
<reference evidence="4 8" key="3">
    <citation type="submission" date="2020-04" db="EMBL/GenBank/DDBJ databases">
        <title>A novel gut-associated lysogenic phage, Bacteroides phage BV01, alters the host transcriptome and bile acid metabolism in Bacteroides vulgatus.</title>
        <authorList>
            <person name="Campbell D.E."/>
            <person name="Ly L."/>
            <person name="Ridlon J.M."/>
            <person name="Hsiao A."/>
            <person name="Degnan P.H."/>
        </authorList>
    </citation>
    <scope>NUCLEOTIDE SEQUENCE [LARGE SCALE GENOMIC DNA]</scope>
    <source>
        <strain evidence="4 8">VPI-4506</strain>
    </source>
</reference>
<dbReference type="InterPro" id="IPR019080">
    <property type="entry name" value="YqaJ_viral_recombinase"/>
</dbReference>
<dbReference type="Proteomes" id="UP000266497">
    <property type="component" value="Unassembled WGS sequence"/>
</dbReference>
<evidence type="ECO:0000313" key="7">
    <source>
        <dbReference type="Proteomes" id="UP000433382"/>
    </source>
</evidence>
<reference evidence="3" key="4">
    <citation type="submission" date="2021-10" db="EMBL/GenBank/DDBJ databases">
        <title>Collection of gut derived symbiotic bacterial strains cultured from healthy donors.</title>
        <authorList>
            <person name="Lin H."/>
            <person name="Littmann E."/>
            <person name="Kohout C."/>
            <person name="Pamer E.G."/>
        </authorList>
    </citation>
    <scope>NUCLEOTIDE SEQUENCE</scope>
    <source>
        <strain evidence="3">DFI.1.167</strain>
    </source>
</reference>
<evidence type="ECO:0000313" key="6">
    <source>
        <dbReference type="Proteomes" id="UP000266497"/>
    </source>
</evidence>
<dbReference type="EMBL" id="JABDSH010000043">
    <property type="protein sequence ID" value="NMW34999.1"/>
    <property type="molecule type" value="Genomic_DNA"/>
</dbReference>
<dbReference type="AlphaFoldDB" id="A0A174RY94"/>
<dbReference type="EMBL" id="QRUD01000020">
    <property type="protein sequence ID" value="RGR40520.1"/>
    <property type="molecule type" value="Genomic_DNA"/>
</dbReference>
<dbReference type="EMBL" id="JAJCQG010000075">
    <property type="protein sequence ID" value="MCB7282944.1"/>
    <property type="molecule type" value="Genomic_DNA"/>
</dbReference>
<protein>
    <submittedName>
        <fullName evidence="2">YqaJ viral recombinase family protein</fullName>
    </submittedName>
</protein>
<dbReference type="Proteomes" id="UP001199363">
    <property type="component" value="Unassembled WGS sequence"/>
</dbReference>
<dbReference type="PANTHER" id="PTHR46609:SF6">
    <property type="entry name" value="EXONUCLEASE, PHAGE-TYPE_RECB, C-TERMINAL DOMAIN-CONTAINING PROTEIN-RELATED"/>
    <property type="match status" value="1"/>
</dbReference>
<dbReference type="PANTHER" id="PTHR46609">
    <property type="entry name" value="EXONUCLEASE, PHAGE-TYPE/RECB, C-TERMINAL DOMAIN-CONTAINING PROTEIN"/>
    <property type="match status" value="1"/>
</dbReference>
<organism evidence="2 7">
    <name type="scientific">Phocaeicola vulgatus</name>
    <name type="common">Bacteroides vulgatus</name>
    <dbReference type="NCBI Taxonomy" id="821"/>
    <lineage>
        <taxon>Bacteria</taxon>
        <taxon>Pseudomonadati</taxon>
        <taxon>Bacteroidota</taxon>
        <taxon>Bacteroidia</taxon>
        <taxon>Bacteroidales</taxon>
        <taxon>Bacteroidaceae</taxon>
        <taxon>Phocaeicola</taxon>
    </lineage>
</organism>
<accession>A0A174RY94</accession>
<dbReference type="CDD" id="cd22343">
    <property type="entry name" value="PDDEXK_lambda_exonuclease-like"/>
    <property type="match status" value="1"/>
</dbReference>
<gene>
    <name evidence="5" type="ORF">DWY53_08900</name>
    <name evidence="2" type="ORF">GAY01_15150</name>
    <name evidence="4" type="ORF">HKQ54_02270</name>
    <name evidence="3" type="ORF">LI282_18130</name>
</gene>
<dbReference type="Proteomes" id="UP000555193">
    <property type="component" value="Unassembled WGS sequence"/>
</dbReference>
<evidence type="ECO:0000313" key="5">
    <source>
        <dbReference type="EMBL" id="RGR40520.1"/>
    </source>
</evidence>
<feature type="domain" description="YqaJ viral recombinase" evidence="1">
    <location>
        <begin position="8"/>
        <end position="175"/>
    </location>
</feature>
<reference evidence="2 7" key="2">
    <citation type="journal article" date="2019" name="Nat. Med.">
        <title>A library of human gut bacterial isolates paired with longitudinal multiomics data enables mechanistic microbiome research.</title>
        <authorList>
            <person name="Poyet M."/>
            <person name="Groussin M."/>
            <person name="Gibbons S.M."/>
            <person name="Avila-Pacheco J."/>
            <person name="Jiang X."/>
            <person name="Kearney S.M."/>
            <person name="Perrotta A.R."/>
            <person name="Berdy B."/>
            <person name="Zhao S."/>
            <person name="Lieberman T.D."/>
            <person name="Swanson P.K."/>
            <person name="Smith M."/>
            <person name="Roesemann S."/>
            <person name="Alexander J.E."/>
            <person name="Rich S.A."/>
            <person name="Livny J."/>
            <person name="Vlamakis H."/>
            <person name="Clish C."/>
            <person name="Bullock K."/>
            <person name="Deik A."/>
            <person name="Scott J."/>
            <person name="Pierce K.A."/>
            <person name="Xavier R.J."/>
            <person name="Alm E.J."/>
        </authorList>
    </citation>
    <scope>NUCLEOTIDE SEQUENCE [LARGE SCALE GENOMIC DNA]</scope>
    <source>
        <strain evidence="2 7">BIOML-A73</strain>
    </source>
</reference>
<evidence type="ECO:0000259" key="1">
    <source>
        <dbReference type="Pfam" id="PF09588"/>
    </source>
</evidence>
<dbReference type="InterPro" id="IPR011335">
    <property type="entry name" value="Restrct_endonuc-II-like"/>
</dbReference>
<dbReference type="Pfam" id="PF09588">
    <property type="entry name" value="YqaJ"/>
    <property type="match status" value="1"/>
</dbReference>
<dbReference type="EMBL" id="WCZM01000023">
    <property type="protein sequence ID" value="KAB3567442.1"/>
    <property type="molecule type" value="Genomic_DNA"/>
</dbReference>
<dbReference type="InterPro" id="IPR051703">
    <property type="entry name" value="NF-kappa-B_Signaling_Reg"/>
</dbReference>
<name>A0A174RY94_PHOVU</name>
<dbReference type="Gene3D" id="3.90.320.10">
    <property type="match status" value="1"/>
</dbReference>
<dbReference type="InterPro" id="IPR011604">
    <property type="entry name" value="PDDEXK-like_dom_sf"/>
</dbReference>
<dbReference type="Proteomes" id="UP000433382">
    <property type="component" value="Unassembled WGS sequence"/>
</dbReference>
<comment type="caution">
    <text evidence="2">The sequence shown here is derived from an EMBL/GenBank/DDBJ whole genome shotgun (WGS) entry which is preliminary data.</text>
</comment>
<evidence type="ECO:0000313" key="8">
    <source>
        <dbReference type="Proteomes" id="UP000555193"/>
    </source>
</evidence>
<dbReference type="RefSeq" id="WP_005852321.1">
    <property type="nucleotide sequence ID" value="NZ_CAXSOO010000026.1"/>
</dbReference>